<dbReference type="CDD" id="cd00160">
    <property type="entry name" value="RhoGEF"/>
    <property type="match status" value="1"/>
</dbReference>
<dbReference type="InterPro" id="IPR011993">
    <property type="entry name" value="PH-like_dom_sf"/>
</dbReference>
<dbReference type="Gene3D" id="1.20.900.10">
    <property type="entry name" value="Dbl homology (DH) domain"/>
    <property type="match status" value="1"/>
</dbReference>
<dbReference type="EMBL" id="DS549179">
    <property type="protein sequence ID" value="EDR26480.1"/>
    <property type="molecule type" value="Genomic_DNA"/>
</dbReference>
<dbReference type="RefSeq" id="XP_001737233.1">
    <property type="nucleotide sequence ID" value="XM_001737181.1"/>
</dbReference>
<dbReference type="Proteomes" id="UP000008076">
    <property type="component" value="Unassembled WGS sequence"/>
</dbReference>
<name>B0EG53_ENTDS</name>
<accession>B0EG53</accession>
<dbReference type="InterPro" id="IPR000219">
    <property type="entry name" value="DH_dom"/>
</dbReference>
<gene>
    <name evidence="2" type="ORF">EDI_115800</name>
</gene>
<dbReference type="AlphaFoldDB" id="B0EG53"/>
<dbReference type="SUPFAM" id="SSF48065">
    <property type="entry name" value="DBL homology domain (DH-domain)"/>
    <property type="match status" value="1"/>
</dbReference>
<dbReference type="PROSITE" id="PS50010">
    <property type="entry name" value="DH_2"/>
    <property type="match status" value="1"/>
</dbReference>
<dbReference type="EC" id="2.7.11.1" evidence="2"/>
<keyword evidence="3" id="KW-1185">Reference proteome</keyword>
<dbReference type="Gene3D" id="2.30.29.30">
    <property type="entry name" value="Pleckstrin-homology domain (PH domain)/Phosphotyrosine-binding domain (PTB)"/>
    <property type="match status" value="1"/>
</dbReference>
<evidence type="ECO:0000313" key="3">
    <source>
        <dbReference type="Proteomes" id="UP000008076"/>
    </source>
</evidence>
<protein>
    <submittedName>
        <fullName evidence="2">Rho/RAC guanine nucleotide exchange factor, putative</fullName>
        <ecNumber evidence="2">2.7.11.1</ecNumber>
    </submittedName>
</protein>
<evidence type="ECO:0000313" key="2">
    <source>
        <dbReference type="EMBL" id="EDR26480.1"/>
    </source>
</evidence>
<dbReference type="PANTHER" id="PTHR12673:SF159">
    <property type="entry name" value="LD03170P"/>
    <property type="match status" value="1"/>
</dbReference>
<dbReference type="GO" id="GO:0005737">
    <property type="term" value="C:cytoplasm"/>
    <property type="evidence" value="ECO:0007669"/>
    <property type="project" value="TreeGrafter"/>
</dbReference>
<sequence length="433" mass="51364">MNENHVFIEHYPVECFAYDSDVSRWTNKRLVKEMMKEGKRSLAFRLFSCKITGKQMIELKESDCDKLRLNIQLKEELFKYVKKYQKIASINILQRAIRRHKIQPQINEYIYRGTVVNEIITTEINYVDTLQYTIENIKKPLESNNEILNCEEQKTLFSNIETVFQTNKVFCSDLIKGCSRFNINTTIGNIFLTFIPFLKVYNEYCSNFRHTIGLIKTLKYPHKFAPFYSKIQYKQSPYSKSSISDLLITPVQRLPRYQLLLKDLLKHTQQNHVDYDNIKMALEMIQEVANKVNETSKINELTEETQKYFSKTLHIPEEIQMIPQGRILIKTIKANGKADRKYVVMIFNDSIIIIKEQQEEDEKEENYTFKFFSKFNELIINNDDLKKSKSENLFTLQLKNKKDHIILCFSSDTDRSQFKTILQNTIDKFLKNK</sequence>
<dbReference type="KEGG" id="edi:EDI_115800"/>
<dbReference type="VEuPathDB" id="AmoebaDB:EDI_115800"/>
<dbReference type="SMART" id="SM00325">
    <property type="entry name" value="RhoGEF"/>
    <property type="match status" value="1"/>
</dbReference>
<dbReference type="OrthoDB" id="660555at2759"/>
<dbReference type="eggNOG" id="KOG3522">
    <property type="taxonomic scope" value="Eukaryota"/>
</dbReference>
<dbReference type="PANTHER" id="PTHR12673">
    <property type="entry name" value="FACIOGENITAL DYSPLASIA PROTEIN"/>
    <property type="match status" value="1"/>
</dbReference>
<dbReference type="GO" id="GO:0004674">
    <property type="term" value="F:protein serine/threonine kinase activity"/>
    <property type="evidence" value="ECO:0007669"/>
    <property type="project" value="UniProtKB-EC"/>
</dbReference>
<dbReference type="InterPro" id="IPR035899">
    <property type="entry name" value="DBL_dom_sf"/>
</dbReference>
<feature type="domain" description="DH" evidence="1">
    <location>
        <begin position="111"/>
        <end position="295"/>
    </location>
</feature>
<dbReference type="GO" id="GO:0005085">
    <property type="term" value="F:guanyl-nucleotide exchange factor activity"/>
    <property type="evidence" value="ECO:0007669"/>
    <property type="project" value="InterPro"/>
</dbReference>
<reference evidence="3" key="1">
    <citation type="submission" date="2007-12" db="EMBL/GenBank/DDBJ databases">
        <title>Annotation of Entamoeba dispar SAW760.</title>
        <authorList>
            <person name="Lorenzi H."/>
            <person name="Inman J."/>
            <person name="Schobel S."/>
            <person name="Amedeo P."/>
            <person name="Caler E."/>
        </authorList>
    </citation>
    <scope>NUCLEOTIDE SEQUENCE [LARGE SCALE GENOMIC DNA]</scope>
    <source>
        <strain evidence="3">ATCC PRA-260 / SAW760</strain>
    </source>
</reference>
<dbReference type="GeneID" id="5882262"/>
<proteinExistence type="predicted"/>
<dbReference type="OMA" id="KGCSRFN"/>
<dbReference type="InterPro" id="IPR051092">
    <property type="entry name" value="FYVE_RhoGEF_PH"/>
</dbReference>
<organism evidence="3">
    <name type="scientific">Entamoeba dispar (strain ATCC PRA-260 / SAW760)</name>
    <dbReference type="NCBI Taxonomy" id="370354"/>
    <lineage>
        <taxon>Eukaryota</taxon>
        <taxon>Amoebozoa</taxon>
        <taxon>Evosea</taxon>
        <taxon>Archamoebae</taxon>
        <taxon>Mastigamoebida</taxon>
        <taxon>Entamoebidae</taxon>
        <taxon>Entamoeba</taxon>
    </lineage>
</organism>
<dbReference type="Pfam" id="PF00621">
    <property type="entry name" value="RhoGEF"/>
    <property type="match status" value="1"/>
</dbReference>
<evidence type="ECO:0000259" key="1">
    <source>
        <dbReference type="PROSITE" id="PS50010"/>
    </source>
</evidence>
<keyword evidence="2" id="KW-0808">Transferase</keyword>